<organism evidence="13">
    <name type="scientific">Podospora anserina (strain S / ATCC MYA-4624 / DSM 980 / FGSC 10383)</name>
    <name type="common">Pleurage anserina</name>
    <dbReference type="NCBI Taxonomy" id="515849"/>
    <lineage>
        <taxon>Eukaryota</taxon>
        <taxon>Fungi</taxon>
        <taxon>Dikarya</taxon>
        <taxon>Ascomycota</taxon>
        <taxon>Pezizomycotina</taxon>
        <taxon>Sordariomycetes</taxon>
        <taxon>Sordariomycetidae</taxon>
        <taxon>Sordariales</taxon>
        <taxon>Podosporaceae</taxon>
        <taxon>Podospora</taxon>
        <taxon>Podospora anserina</taxon>
    </lineage>
</organism>
<evidence type="ECO:0000256" key="4">
    <source>
        <dbReference type="ARBA" id="ARBA00008593"/>
    </source>
</evidence>
<dbReference type="HOGENOM" id="CLU_008947_0_0_1"/>
<dbReference type="OrthoDB" id="407432at2759"/>
<comment type="cofactor">
    <cofactor evidence="1">
        <name>Mn(2+)</name>
        <dbReference type="ChEBI" id="CHEBI:29035"/>
    </cofactor>
</comment>
<dbReference type="Gene3D" id="1.10.1410.10">
    <property type="match status" value="1"/>
</dbReference>
<dbReference type="GO" id="GO:0046872">
    <property type="term" value="F:metal ion binding"/>
    <property type="evidence" value="ECO:0007669"/>
    <property type="project" value="UniProtKB-KW"/>
</dbReference>
<feature type="compositionally biased region" description="Low complexity" evidence="10">
    <location>
        <begin position="87"/>
        <end position="98"/>
    </location>
</feature>
<dbReference type="SUPFAM" id="SSF81301">
    <property type="entry name" value="Nucleotidyltransferase"/>
    <property type="match status" value="1"/>
</dbReference>
<evidence type="ECO:0000313" key="13">
    <source>
        <dbReference type="EMBL" id="CAP70380.1"/>
    </source>
</evidence>
<evidence type="ECO:0000313" key="14">
    <source>
        <dbReference type="EMBL" id="CDP26974.1"/>
    </source>
</evidence>
<evidence type="ECO:0000313" key="15">
    <source>
        <dbReference type="Proteomes" id="UP000001197"/>
    </source>
</evidence>
<dbReference type="GO" id="GO:0050265">
    <property type="term" value="F:RNA uridylyltransferase activity"/>
    <property type="evidence" value="ECO:0007669"/>
    <property type="project" value="TreeGrafter"/>
</dbReference>
<dbReference type="AlphaFoldDB" id="B2AZJ2"/>
<evidence type="ECO:0000256" key="10">
    <source>
        <dbReference type="SAM" id="MobiDB-lite"/>
    </source>
</evidence>
<feature type="region of interest" description="Disordered" evidence="10">
    <location>
        <begin position="484"/>
        <end position="516"/>
    </location>
</feature>
<dbReference type="Gene3D" id="3.30.460.10">
    <property type="entry name" value="Beta Polymerase, domain 2"/>
    <property type="match status" value="1"/>
</dbReference>
<keyword evidence="15" id="KW-1185">Reference proteome</keyword>
<evidence type="ECO:0000259" key="12">
    <source>
        <dbReference type="Pfam" id="PF22600"/>
    </source>
</evidence>
<feature type="compositionally biased region" description="Low complexity" evidence="10">
    <location>
        <begin position="106"/>
        <end position="137"/>
    </location>
</feature>
<dbReference type="VEuPathDB" id="FungiDB:PODANS_3_4600"/>
<evidence type="ECO:0000256" key="2">
    <source>
        <dbReference type="ARBA" id="ARBA00001946"/>
    </source>
</evidence>
<feature type="region of interest" description="Disordered" evidence="10">
    <location>
        <begin position="1"/>
        <end position="168"/>
    </location>
</feature>
<evidence type="ECO:0000256" key="5">
    <source>
        <dbReference type="ARBA" id="ARBA00012388"/>
    </source>
</evidence>
<dbReference type="GeneID" id="6193829"/>
<evidence type="ECO:0000256" key="7">
    <source>
        <dbReference type="ARBA" id="ARBA00022679"/>
    </source>
</evidence>
<gene>
    <name evidence="13" type="ORF">PODANS_3_4600</name>
</gene>
<keyword evidence="8" id="KW-0479">Metal-binding</keyword>
<dbReference type="Pfam" id="PF22600">
    <property type="entry name" value="MTPAP-like_central"/>
    <property type="match status" value="1"/>
</dbReference>
<dbReference type="STRING" id="515849.B2AZJ2"/>
<evidence type="ECO:0000256" key="1">
    <source>
        <dbReference type="ARBA" id="ARBA00001936"/>
    </source>
</evidence>
<comment type="cofactor">
    <cofactor evidence="2">
        <name>Mg(2+)</name>
        <dbReference type="ChEBI" id="CHEBI:18420"/>
    </cofactor>
</comment>
<evidence type="ECO:0000256" key="6">
    <source>
        <dbReference type="ARBA" id="ARBA00022490"/>
    </source>
</evidence>
<protein>
    <recommendedName>
        <fullName evidence="5">polynucleotide adenylyltransferase</fullName>
        <ecNumber evidence="5">2.7.7.19</ecNumber>
    </recommendedName>
</protein>
<dbReference type="GO" id="GO:0010605">
    <property type="term" value="P:negative regulation of macromolecule metabolic process"/>
    <property type="evidence" value="ECO:0007669"/>
    <property type="project" value="UniProtKB-ARBA"/>
</dbReference>
<dbReference type="RefSeq" id="XP_001909248.1">
    <property type="nucleotide sequence ID" value="XM_001909213.1"/>
</dbReference>
<dbReference type="PANTHER" id="PTHR12271:SF40">
    <property type="entry name" value="POLY(A) RNA POLYMERASE GLD2"/>
    <property type="match status" value="1"/>
</dbReference>
<keyword evidence="7" id="KW-0808">Transferase</keyword>
<dbReference type="EMBL" id="CU638743">
    <property type="protein sequence ID" value="CAP70380.1"/>
    <property type="molecule type" value="Genomic_DNA"/>
</dbReference>
<dbReference type="InterPro" id="IPR043519">
    <property type="entry name" value="NT_sf"/>
</dbReference>
<reference evidence="13 15" key="1">
    <citation type="journal article" date="2008" name="Genome Biol.">
        <title>The genome sequence of the model ascomycete fungus Podospora anserina.</title>
        <authorList>
            <person name="Espagne E."/>
            <person name="Lespinet O."/>
            <person name="Malagnac F."/>
            <person name="Da Silva C."/>
            <person name="Jaillon O."/>
            <person name="Porcel B.M."/>
            <person name="Couloux A."/>
            <person name="Aury J.-M."/>
            <person name="Segurens B."/>
            <person name="Poulain J."/>
            <person name="Anthouard V."/>
            <person name="Grossetete S."/>
            <person name="Khalili H."/>
            <person name="Coppin E."/>
            <person name="Dequard-Chablat M."/>
            <person name="Picard M."/>
            <person name="Contamine V."/>
            <person name="Arnaise S."/>
            <person name="Bourdais A."/>
            <person name="Berteaux-Lecellier V."/>
            <person name="Gautheret D."/>
            <person name="de Vries R.P."/>
            <person name="Battaglia E."/>
            <person name="Coutinho P.M."/>
            <person name="Danchin E.G.J."/>
            <person name="Henrissat B."/>
            <person name="El Khoury R."/>
            <person name="Sainsard-Chanet A."/>
            <person name="Boivin A."/>
            <person name="Pinan-Lucarre B."/>
            <person name="Sellem C.H."/>
            <person name="Debuchy R."/>
            <person name="Wincker P."/>
            <person name="Weissenbach J."/>
            <person name="Silar P."/>
        </authorList>
    </citation>
    <scope>NUCLEOTIDE SEQUENCE [LARGE SCALE GENOMIC DNA]</scope>
    <source>
        <strain evidence="15">S / ATCC MYA-4624 / DSM 980 / FGSC 10383</strain>
        <strain evidence="13">S mat+</strain>
    </source>
</reference>
<keyword evidence="6" id="KW-0963">Cytoplasm</keyword>
<feature type="domain" description="PAP-associated" evidence="11">
    <location>
        <begin position="966"/>
        <end position="1013"/>
    </location>
</feature>
<dbReference type="KEGG" id="pan:PODANSg6283"/>
<accession>B2AZJ2</accession>
<comment type="similarity">
    <text evidence="4">Belongs to the DNA polymerase type-B-like family.</text>
</comment>
<feature type="region of interest" description="Disordered" evidence="10">
    <location>
        <begin position="184"/>
        <end position="264"/>
    </location>
</feature>
<comment type="subcellular location">
    <subcellularLocation>
        <location evidence="3">Cytoplasm</location>
    </subcellularLocation>
</comment>
<dbReference type="eggNOG" id="KOG2277">
    <property type="taxonomic scope" value="Eukaryota"/>
</dbReference>
<dbReference type="InterPro" id="IPR002058">
    <property type="entry name" value="PAP_assoc"/>
</dbReference>
<proteinExistence type="inferred from homology"/>
<evidence type="ECO:0000256" key="3">
    <source>
        <dbReference type="ARBA" id="ARBA00004496"/>
    </source>
</evidence>
<feature type="domain" description="Poly(A) RNA polymerase mitochondrial-like central palm" evidence="12">
    <location>
        <begin position="327"/>
        <end position="446"/>
    </location>
</feature>
<evidence type="ECO:0000256" key="9">
    <source>
        <dbReference type="ARBA" id="ARBA00022842"/>
    </source>
</evidence>
<dbReference type="InterPro" id="IPR054708">
    <property type="entry name" value="MTPAP-like_central"/>
</dbReference>
<evidence type="ECO:0000259" key="11">
    <source>
        <dbReference type="Pfam" id="PF03828"/>
    </source>
</evidence>
<dbReference type="GO" id="GO:1990817">
    <property type="term" value="F:poly(A) RNA polymerase activity"/>
    <property type="evidence" value="ECO:0007669"/>
    <property type="project" value="UniProtKB-EC"/>
</dbReference>
<dbReference type="Pfam" id="PF03828">
    <property type="entry name" value="PAP_assoc"/>
    <property type="match status" value="1"/>
</dbReference>
<name>B2AZJ2_PODAN</name>
<feature type="compositionally biased region" description="Polar residues" evidence="10">
    <location>
        <begin position="247"/>
        <end position="264"/>
    </location>
</feature>
<dbReference type="SUPFAM" id="SSF81631">
    <property type="entry name" value="PAP/OAS1 substrate-binding domain"/>
    <property type="match status" value="1"/>
</dbReference>
<dbReference type="EMBL" id="FO904938">
    <property type="protein sequence ID" value="CDP26974.1"/>
    <property type="molecule type" value="Genomic_DNA"/>
</dbReference>
<dbReference type="Proteomes" id="UP000001197">
    <property type="component" value="Chromosome 3"/>
</dbReference>
<feature type="compositionally biased region" description="Pro residues" evidence="10">
    <location>
        <begin position="75"/>
        <end position="86"/>
    </location>
</feature>
<dbReference type="PANTHER" id="PTHR12271">
    <property type="entry name" value="POLY A POLYMERASE CID PAP -RELATED"/>
    <property type="match status" value="1"/>
</dbReference>
<dbReference type="GO" id="GO:0031123">
    <property type="term" value="P:RNA 3'-end processing"/>
    <property type="evidence" value="ECO:0007669"/>
    <property type="project" value="TreeGrafter"/>
</dbReference>
<dbReference type="EC" id="2.7.7.19" evidence="5"/>
<reference evidence="13" key="2">
    <citation type="submission" date="2008-07" db="EMBL/GenBank/DDBJ databases">
        <authorList>
            <person name="Genoscope - CEA"/>
        </authorList>
    </citation>
    <scope>NUCLEOTIDE SEQUENCE</scope>
    <source>
        <strain evidence="13">S mat+</strain>
    </source>
</reference>
<reference evidence="14" key="4">
    <citation type="submission" date="2015-04" db="EMBL/GenBank/DDBJ databases">
        <title>Maintaining two mating types: Structure of the mating type locus and its role in heterokaryosis in Podospora anserina.</title>
        <authorList>
            <person name="Grognet P."/>
            <person name="Bidard F."/>
            <person name="Kuchly C."/>
            <person name="Chan Ho Tong L."/>
            <person name="Coppin E."/>
            <person name="Ait Benkhali J."/>
            <person name="Couloux A."/>
            <person name="Wincker P."/>
            <person name="Debuchy R."/>
            <person name="Silar P."/>
        </authorList>
    </citation>
    <scope>NUCLEOTIDE SEQUENCE</scope>
</reference>
<evidence type="ECO:0000256" key="8">
    <source>
        <dbReference type="ARBA" id="ARBA00022723"/>
    </source>
</evidence>
<sequence>MAQPPPPSGQPGQGLEDRFGNMTIASQGPSTAGPQQQGVIAETQVVVDASGQKRQKRLNQSQRRELAAQLTIPIDPRPLVLPPPVSQPQILPQPVSRHQNQHQHQHQPQPQHQPQHQHQRQNSQHHQNQQQFNQQQRGGHGHQSRGSGGRGGGHWQGQRANHRPQGNGRGVLQEEATAYRPHSATFLPPNQRQGGGSGGGQPHGWPQARGPQGNGGVLQGETPAYRPHSATFLPPDPGQGGVPFTQPRHQVSRSYQGPKQMNSPAEQYPVDVITPALPSPVRPDLQSPRFRNQPPHPHRHQTVGSGSAFSITREVLAQAQHLENICNEVVANAEINPAEIQEKEAFRVRIEQVVRDVITNFENEKAGEPWFPRESVQLKCFGSLMSGFATKDADMDLGLFAPLLDPQPEASGSPIPRLIEKAFLDMGLGARLLTRTRVPIIKICEKPPEELRVALLKEREDWEKGAVEAEVDVEDAHDEVEPIRGAEEAQPPPAPGSESQQPARVVEESEAVSTPEQLLQSLKQDGRSLTNYHNAAKKVLRKLGGYDITHTNVSSMTPEWIEPLNRVCLAFARGVANEKVREALLNSRNLNEHELLTLKLPRTLLGVLFQIEGEMLAQSWEDRPVQEKDDNSERRSFATLARWRDLMHRSNVGQDPLTYQKEVQNYVETLKRIPSLALLHLAQMPHEPVVAFHKRANQLLVELGGCDESSTGDTILPIVIRHYINGIWNSEVREQVDEFSKFPYASTLGAVAKRHKSLQLALDYERCLQKGQYQEPAASLVRCYVALLRGPMTKNDKTGELAVPLPDESDELMATIKQLGDPAIEPPNQPRDLHRDRLEFPKSNIGVQCDINFSAHLAVENTTLLRCYSLCDPRVRPLILFVKHWAKVRQINSPYRGTLGSYGYAIMMLHYLINVARPFVVPNLQLLGPSGQPPQMCKGYPIHFWRDEAQIERLAKGNELTMNRESLGMLLRGFFEYYAHNNHRTGKGFDWGRDVICLRRQGGFMSKVEKGWTGAKTVVESPAGGVLSPGSVGGVLSPGGGGSGVGTPGGGGGGEVKEVRLRFLFAVEDPFETDHNVARTVTHQGIVKIRDEFRRAWGIIRGKEEGELLEDVGEVERKRARKEFEGLLGELHGGLL</sequence>
<feature type="compositionally biased region" description="Gly residues" evidence="10">
    <location>
        <begin position="146"/>
        <end position="155"/>
    </location>
</feature>
<feature type="compositionally biased region" description="Gly residues" evidence="10">
    <location>
        <begin position="193"/>
        <end position="202"/>
    </location>
</feature>
<feature type="compositionally biased region" description="Polar residues" evidence="10">
    <location>
        <begin position="23"/>
        <end position="38"/>
    </location>
</feature>
<keyword evidence="9" id="KW-0460">Magnesium</keyword>
<reference evidence="15" key="3">
    <citation type="journal article" date="2014" name="Genetics">
        <title>Maintaining two mating types: Structure of the mating type locus and its role in heterokaryosis in Podospora anserina.</title>
        <authorList>
            <person name="Grognet P."/>
            <person name="Bidard F."/>
            <person name="Kuchly C."/>
            <person name="Tong L.C.H."/>
            <person name="Coppin E."/>
            <person name="Benkhali J.A."/>
            <person name="Couloux A."/>
            <person name="Wincker P."/>
            <person name="Debuchy R."/>
            <person name="Silar P."/>
        </authorList>
    </citation>
    <scope>GENOME REANNOTATION</scope>
    <source>
        <strain evidence="15">S / ATCC MYA-4624 / DSM 980 / FGSC 10383</strain>
    </source>
</reference>
<dbReference type="GO" id="GO:0005737">
    <property type="term" value="C:cytoplasm"/>
    <property type="evidence" value="ECO:0007669"/>
    <property type="project" value="UniProtKB-SubCell"/>
</dbReference>